<keyword evidence="4" id="KW-1185">Reference proteome</keyword>
<dbReference type="PROSITE" id="PS50966">
    <property type="entry name" value="ZF_SWIM"/>
    <property type="match status" value="1"/>
</dbReference>
<evidence type="ECO:0000313" key="3">
    <source>
        <dbReference type="EMBL" id="OWZ09973.1"/>
    </source>
</evidence>
<comment type="caution">
    <text evidence="3">The sequence shown here is derived from an EMBL/GenBank/DDBJ whole genome shotgun (WGS) entry which is preliminary data.</text>
</comment>
<proteinExistence type="predicted"/>
<name>A0A225VX23_9STRA</name>
<dbReference type="GO" id="GO:0008270">
    <property type="term" value="F:zinc ion binding"/>
    <property type="evidence" value="ECO:0007669"/>
    <property type="project" value="UniProtKB-KW"/>
</dbReference>
<protein>
    <recommendedName>
        <fullName evidence="2">SWIM-type domain-containing protein</fullName>
    </recommendedName>
</protein>
<sequence length="64" mass="7212">MKGASCRKSTDKIGTWDVLVDGRMYSCNDIEWSCTCAFATSTGIPCQHIMYVFRYGHGFEELPP</sequence>
<gene>
    <name evidence="3" type="ORF">PHMEG_00017245</name>
</gene>
<dbReference type="EMBL" id="NBNE01002602">
    <property type="protein sequence ID" value="OWZ09973.1"/>
    <property type="molecule type" value="Genomic_DNA"/>
</dbReference>
<dbReference type="AlphaFoldDB" id="A0A225VX23"/>
<evidence type="ECO:0000313" key="4">
    <source>
        <dbReference type="Proteomes" id="UP000198211"/>
    </source>
</evidence>
<keyword evidence="1" id="KW-0479">Metal-binding</keyword>
<reference evidence="4" key="1">
    <citation type="submission" date="2017-03" db="EMBL/GenBank/DDBJ databases">
        <title>Phytopthora megakarya and P. palmivora, two closely related causual agents of cacao black pod achieved similar genome size and gene model numbers by different mechanisms.</title>
        <authorList>
            <person name="Ali S."/>
            <person name="Shao J."/>
            <person name="Larry D.J."/>
            <person name="Kronmiller B."/>
            <person name="Shen D."/>
            <person name="Strem M.D."/>
            <person name="Melnick R.L."/>
            <person name="Guiltinan M.J."/>
            <person name="Tyler B.M."/>
            <person name="Meinhardt L.W."/>
            <person name="Bailey B.A."/>
        </authorList>
    </citation>
    <scope>NUCLEOTIDE SEQUENCE [LARGE SCALE GENOMIC DNA]</scope>
    <source>
        <strain evidence="4">zdho120</strain>
    </source>
</reference>
<accession>A0A225VX23</accession>
<dbReference type="Proteomes" id="UP000198211">
    <property type="component" value="Unassembled WGS sequence"/>
</dbReference>
<keyword evidence="1" id="KW-0863">Zinc-finger</keyword>
<organism evidence="3 4">
    <name type="scientific">Phytophthora megakarya</name>
    <dbReference type="NCBI Taxonomy" id="4795"/>
    <lineage>
        <taxon>Eukaryota</taxon>
        <taxon>Sar</taxon>
        <taxon>Stramenopiles</taxon>
        <taxon>Oomycota</taxon>
        <taxon>Peronosporomycetes</taxon>
        <taxon>Peronosporales</taxon>
        <taxon>Peronosporaceae</taxon>
        <taxon>Phytophthora</taxon>
    </lineage>
</organism>
<evidence type="ECO:0000259" key="2">
    <source>
        <dbReference type="PROSITE" id="PS50966"/>
    </source>
</evidence>
<evidence type="ECO:0000256" key="1">
    <source>
        <dbReference type="PROSITE-ProRule" id="PRU00325"/>
    </source>
</evidence>
<dbReference type="Pfam" id="PF04434">
    <property type="entry name" value="SWIM"/>
    <property type="match status" value="1"/>
</dbReference>
<dbReference type="OrthoDB" id="141591at2759"/>
<dbReference type="InterPro" id="IPR007527">
    <property type="entry name" value="Znf_SWIM"/>
</dbReference>
<keyword evidence="1" id="KW-0862">Zinc</keyword>
<feature type="domain" description="SWIM-type" evidence="2">
    <location>
        <begin position="16"/>
        <end position="57"/>
    </location>
</feature>